<proteinExistence type="predicted"/>
<feature type="non-terminal residue" evidence="2">
    <location>
        <position position="1"/>
    </location>
</feature>
<name>A0A2M7AXE9_9BACT</name>
<sequence length="46" mass="4957">QTGHTYPDGGLYQWNQAMCGSTTEGAQGICPAGWHIATDAEWCTLE</sequence>
<dbReference type="AlphaFoldDB" id="A0A2M7AXE9"/>
<dbReference type="Proteomes" id="UP000228775">
    <property type="component" value="Unassembled WGS sequence"/>
</dbReference>
<dbReference type="Pfam" id="PF09603">
    <property type="entry name" value="Fib_succ_major"/>
    <property type="match status" value="1"/>
</dbReference>
<dbReference type="InterPro" id="IPR011871">
    <property type="entry name" value="Fib_succ_major"/>
</dbReference>
<protein>
    <recommendedName>
        <fullName evidence="1">Fibrobacter succinogenes major paralogous domain-containing protein</fullName>
    </recommendedName>
</protein>
<evidence type="ECO:0000313" key="3">
    <source>
        <dbReference type="Proteomes" id="UP000228775"/>
    </source>
</evidence>
<reference evidence="3" key="1">
    <citation type="submission" date="2017-09" db="EMBL/GenBank/DDBJ databases">
        <title>Depth-based differentiation of microbial function through sediment-hosted aquifers and enrichment of novel symbionts in the deep terrestrial subsurface.</title>
        <authorList>
            <person name="Probst A.J."/>
            <person name="Ladd B."/>
            <person name="Jarett J.K."/>
            <person name="Geller-Mcgrath D.E."/>
            <person name="Sieber C.M.K."/>
            <person name="Emerson J.B."/>
            <person name="Anantharaman K."/>
            <person name="Thomas B.C."/>
            <person name="Malmstrom R."/>
            <person name="Stieglmeier M."/>
            <person name="Klingl A."/>
            <person name="Woyke T."/>
            <person name="Ryan C.M."/>
            <person name="Banfield J.F."/>
        </authorList>
    </citation>
    <scope>NUCLEOTIDE SEQUENCE [LARGE SCALE GENOMIC DNA]</scope>
</reference>
<feature type="non-terminal residue" evidence="2">
    <location>
        <position position="46"/>
    </location>
</feature>
<dbReference type="EMBL" id="PEVY01000031">
    <property type="protein sequence ID" value="PIU75308.1"/>
    <property type="molecule type" value="Genomic_DNA"/>
</dbReference>
<evidence type="ECO:0000259" key="1">
    <source>
        <dbReference type="Pfam" id="PF09603"/>
    </source>
</evidence>
<organism evidence="2 3">
    <name type="scientific">Candidatus Portnoybacteria bacterium CG06_land_8_20_14_3_00_39_12</name>
    <dbReference type="NCBI Taxonomy" id="1974809"/>
    <lineage>
        <taxon>Bacteria</taxon>
        <taxon>Candidatus Portnoyibacteriota</taxon>
    </lineage>
</organism>
<evidence type="ECO:0000313" key="2">
    <source>
        <dbReference type="EMBL" id="PIU75308.1"/>
    </source>
</evidence>
<accession>A0A2M7AXE9</accession>
<feature type="domain" description="Fibrobacter succinogenes major paralogous" evidence="1">
    <location>
        <begin position="6"/>
        <end position="46"/>
    </location>
</feature>
<comment type="caution">
    <text evidence="2">The sequence shown here is derived from an EMBL/GenBank/DDBJ whole genome shotgun (WGS) entry which is preliminary data.</text>
</comment>
<gene>
    <name evidence="2" type="ORF">COS76_01505</name>
</gene>